<dbReference type="InterPro" id="IPR005119">
    <property type="entry name" value="LysR_subst-bd"/>
</dbReference>
<dbReference type="InterPro" id="IPR000847">
    <property type="entry name" value="LysR_HTH_N"/>
</dbReference>
<dbReference type="Gene3D" id="1.10.10.10">
    <property type="entry name" value="Winged helix-like DNA-binding domain superfamily/Winged helix DNA-binding domain"/>
    <property type="match status" value="1"/>
</dbReference>
<dbReference type="AlphaFoldDB" id="A0A501WUF0"/>
<keyword evidence="7" id="KW-1185">Reference proteome</keyword>
<organism evidence="6 7">
    <name type="scientific">Amaricoccus solimangrovi</name>
    <dbReference type="NCBI Taxonomy" id="2589815"/>
    <lineage>
        <taxon>Bacteria</taxon>
        <taxon>Pseudomonadati</taxon>
        <taxon>Pseudomonadota</taxon>
        <taxon>Alphaproteobacteria</taxon>
        <taxon>Rhodobacterales</taxon>
        <taxon>Paracoccaceae</taxon>
        <taxon>Amaricoccus</taxon>
    </lineage>
</organism>
<reference evidence="6 7" key="1">
    <citation type="submission" date="2019-06" db="EMBL/GenBank/DDBJ databases">
        <title>A novel bacterium of genus Amaricoccus, isolated from marine sediment.</title>
        <authorList>
            <person name="Huang H."/>
            <person name="Mo K."/>
            <person name="Hu Y."/>
        </authorList>
    </citation>
    <scope>NUCLEOTIDE SEQUENCE [LARGE SCALE GENOMIC DNA]</scope>
    <source>
        <strain evidence="6 7">HB172011</strain>
    </source>
</reference>
<keyword evidence="4" id="KW-0804">Transcription</keyword>
<dbReference type="SUPFAM" id="SSF53850">
    <property type="entry name" value="Periplasmic binding protein-like II"/>
    <property type="match status" value="1"/>
</dbReference>
<gene>
    <name evidence="6" type="ORF">FJM51_06310</name>
</gene>
<protein>
    <submittedName>
        <fullName evidence="6">LysR family transcriptional regulator</fullName>
    </submittedName>
</protein>
<evidence type="ECO:0000256" key="2">
    <source>
        <dbReference type="ARBA" id="ARBA00023015"/>
    </source>
</evidence>
<dbReference type="GO" id="GO:0006351">
    <property type="term" value="P:DNA-templated transcription"/>
    <property type="evidence" value="ECO:0007669"/>
    <property type="project" value="TreeGrafter"/>
</dbReference>
<dbReference type="GO" id="GO:0003700">
    <property type="term" value="F:DNA-binding transcription factor activity"/>
    <property type="evidence" value="ECO:0007669"/>
    <property type="project" value="InterPro"/>
</dbReference>
<dbReference type="Proteomes" id="UP000319255">
    <property type="component" value="Unassembled WGS sequence"/>
</dbReference>
<feature type="domain" description="HTH lysR-type" evidence="5">
    <location>
        <begin position="1"/>
        <end position="61"/>
    </location>
</feature>
<dbReference type="SUPFAM" id="SSF46785">
    <property type="entry name" value="Winged helix' DNA-binding domain"/>
    <property type="match status" value="1"/>
</dbReference>
<dbReference type="InterPro" id="IPR036390">
    <property type="entry name" value="WH_DNA-bd_sf"/>
</dbReference>
<sequence>MSQAPLGALRVFEAVARQGSFSRAADELCVTQSAVSHQVRGLEAWLGGPLFARRGNRADLLPHGVELAAALGRAFGEVEAACRRARRAGGPPALTVAAIPSIAICWLIPRLGAFRALAPGIETRLVYAFHGQAIDFGGIDLAIVFAETPPRPAGMAVTRLLPGLTVPVAAPGLGGEGDPAAILRAGLLHDSDERGWRAWLDAAGEPGRAVPPGPVFEDFNLLRAAALAGQGVALCPLAVIAEDLRAGRLARLPGPAIRAETAYYALTAARPEPARAAAVERFRHWLLAAAAEG</sequence>
<accession>A0A501WUF0</accession>
<evidence type="ECO:0000256" key="1">
    <source>
        <dbReference type="ARBA" id="ARBA00009437"/>
    </source>
</evidence>
<evidence type="ECO:0000313" key="7">
    <source>
        <dbReference type="Proteomes" id="UP000319255"/>
    </source>
</evidence>
<name>A0A501WUF0_9RHOB</name>
<dbReference type="InterPro" id="IPR058163">
    <property type="entry name" value="LysR-type_TF_proteobact-type"/>
</dbReference>
<dbReference type="Gene3D" id="3.40.190.10">
    <property type="entry name" value="Periplasmic binding protein-like II"/>
    <property type="match status" value="2"/>
</dbReference>
<evidence type="ECO:0000256" key="4">
    <source>
        <dbReference type="ARBA" id="ARBA00023163"/>
    </source>
</evidence>
<dbReference type="Pfam" id="PF03466">
    <property type="entry name" value="LysR_substrate"/>
    <property type="match status" value="1"/>
</dbReference>
<evidence type="ECO:0000313" key="6">
    <source>
        <dbReference type="EMBL" id="TPE52040.1"/>
    </source>
</evidence>
<dbReference type="OrthoDB" id="9813056at2"/>
<dbReference type="GO" id="GO:0043565">
    <property type="term" value="F:sequence-specific DNA binding"/>
    <property type="evidence" value="ECO:0007669"/>
    <property type="project" value="TreeGrafter"/>
</dbReference>
<dbReference type="RefSeq" id="WP_140453282.1">
    <property type="nucleotide sequence ID" value="NZ_VFRP01000004.1"/>
</dbReference>
<comment type="caution">
    <text evidence="6">The sequence shown here is derived from an EMBL/GenBank/DDBJ whole genome shotgun (WGS) entry which is preliminary data.</text>
</comment>
<dbReference type="PANTHER" id="PTHR30537">
    <property type="entry name" value="HTH-TYPE TRANSCRIPTIONAL REGULATOR"/>
    <property type="match status" value="1"/>
</dbReference>
<keyword evidence="2" id="KW-0805">Transcription regulation</keyword>
<evidence type="ECO:0000256" key="3">
    <source>
        <dbReference type="ARBA" id="ARBA00023125"/>
    </source>
</evidence>
<dbReference type="PRINTS" id="PR00039">
    <property type="entry name" value="HTHLYSR"/>
</dbReference>
<evidence type="ECO:0000259" key="5">
    <source>
        <dbReference type="PROSITE" id="PS50931"/>
    </source>
</evidence>
<proteinExistence type="inferred from homology"/>
<dbReference type="PANTHER" id="PTHR30537:SF74">
    <property type="entry name" value="HTH-TYPE TRANSCRIPTIONAL REGULATOR TRPI"/>
    <property type="match status" value="1"/>
</dbReference>
<dbReference type="EMBL" id="VFRP01000004">
    <property type="protein sequence ID" value="TPE52040.1"/>
    <property type="molecule type" value="Genomic_DNA"/>
</dbReference>
<comment type="similarity">
    <text evidence="1">Belongs to the LysR transcriptional regulatory family.</text>
</comment>
<dbReference type="Pfam" id="PF00126">
    <property type="entry name" value="HTH_1"/>
    <property type="match status" value="1"/>
</dbReference>
<dbReference type="InterPro" id="IPR036388">
    <property type="entry name" value="WH-like_DNA-bd_sf"/>
</dbReference>
<keyword evidence="3" id="KW-0238">DNA-binding</keyword>
<dbReference type="PROSITE" id="PS50931">
    <property type="entry name" value="HTH_LYSR"/>
    <property type="match status" value="1"/>
</dbReference>